<evidence type="ECO:0000313" key="1">
    <source>
        <dbReference type="EMBL" id="TBU62761.1"/>
    </source>
</evidence>
<evidence type="ECO:0000313" key="2">
    <source>
        <dbReference type="Proteomes" id="UP000292082"/>
    </source>
</evidence>
<dbReference type="Proteomes" id="UP000292082">
    <property type="component" value="Unassembled WGS sequence"/>
</dbReference>
<dbReference type="AlphaFoldDB" id="A0A4Q9Q718"/>
<protein>
    <submittedName>
        <fullName evidence="1">Uncharacterized protein</fullName>
    </submittedName>
</protein>
<dbReference type="EMBL" id="ML145092">
    <property type="protein sequence ID" value="TBU62761.1"/>
    <property type="molecule type" value="Genomic_DNA"/>
</dbReference>
<proteinExistence type="predicted"/>
<accession>A0A4Q9Q718</accession>
<reference evidence="1 2" key="1">
    <citation type="submission" date="2019-01" db="EMBL/GenBank/DDBJ databases">
        <title>Draft genome sequences of three monokaryotic isolates of the white-rot basidiomycete fungus Dichomitus squalens.</title>
        <authorList>
            <consortium name="DOE Joint Genome Institute"/>
            <person name="Lopez S.C."/>
            <person name="Andreopoulos B."/>
            <person name="Pangilinan J."/>
            <person name="Lipzen A."/>
            <person name="Riley R."/>
            <person name="Ahrendt S."/>
            <person name="Ng V."/>
            <person name="Barry K."/>
            <person name="Daum C."/>
            <person name="Grigoriev I.V."/>
            <person name="Hilden K.S."/>
            <person name="Makela M.R."/>
            <person name="de Vries R.P."/>
        </authorList>
    </citation>
    <scope>NUCLEOTIDE SEQUENCE [LARGE SCALE GENOMIC DNA]</scope>
    <source>
        <strain evidence="1 2">CBS 464.89</strain>
    </source>
</reference>
<organism evidence="1 2">
    <name type="scientific">Dichomitus squalens</name>
    <dbReference type="NCBI Taxonomy" id="114155"/>
    <lineage>
        <taxon>Eukaryota</taxon>
        <taxon>Fungi</taxon>
        <taxon>Dikarya</taxon>
        <taxon>Basidiomycota</taxon>
        <taxon>Agaricomycotina</taxon>
        <taxon>Agaricomycetes</taxon>
        <taxon>Polyporales</taxon>
        <taxon>Polyporaceae</taxon>
        <taxon>Dichomitus</taxon>
    </lineage>
</organism>
<sequence length="281" mass="30848">MFVAQLSAAARHTVQRWQHSVRTCHPFISRPRPFRLCNSFRSQGAGGNPQTVIPARRDLFLHRRTVPAIGSVARAYLPYVVLIHRACCGSWHRASLPGVATSILAQCGRFWSRSGNTRASCSAGKCYQVRGAIAAWLYILVSRHRSGASKYVFVSRRPTPPSQARTPSDRCDYLELGSTARVRSGPLVVRRRVLEELRACIHRVSGASLSFLLSASQSSTERKSSPQLFRQLASELSPLAHLSLRPSPSVSSTDSSHARGFPSVSLSVHVLVFGDPRNGPP</sequence>
<gene>
    <name evidence="1" type="ORF">BD310DRAFT_701284</name>
</gene>
<name>A0A4Q9Q718_9APHY</name>
<keyword evidence="2" id="KW-1185">Reference proteome</keyword>